<protein>
    <recommendedName>
        <fullName evidence="1">Ubiquitin-like domain-containing protein</fullName>
    </recommendedName>
</protein>
<dbReference type="SMART" id="SM00213">
    <property type="entry name" value="UBQ"/>
    <property type="match status" value="1"/>
</dbReference>
<proteinExistence type="predicted"/>
<feature type="domain" description="Ubiquitin-like" evidence="1">
    <location>
        <begin position="208"/>
        <end position="281"/>
    </location>
</feature>
<dbReference type="AlphaFoldDB" id="A0A2J6SF61"/>
<dbReference type="InterPro" id="IPR000626">
    <property type="entry name" value="Ubiquitin-like_dom"/>
</dbReference>
<gene>
    <name evidence="2" type="ORF">K444DRAFT_671020</name>
</gene>
<keyword evidence="3" id="KW-1185">Reference proteome</keyword>
<dbReference type="PROSITE" id="PS50053">
    <property type="entry name" value="UBIQUITIN_2"/>
    <property type="match status" value="1"/>
</dbReference>
<organism evidence="2 3">
    <name type="scientific">Hyaloscypha bicolor E</name>
    <dbReference type="NCBI Taxonomy" id="1095630"/>
    <lineage>
        <taxon>Eukaryota</taxon>
        <taxon>Fungi</taxon>
        <taxon>Dikarya</taxon>
        <taxon>Ascomycota</taxon>
        <taxon>Pezizomycotina</taxon>
        <taxon>Leotiomycetes</taxon>
        <taxon>Helotiales</taxon>
        <taxon>Hyaloscyphaceae</taxon>
        <taxon>Hyaloscypha</taxon>
        <taxon>Hyaloscypha bicolor</taxon>
    </lineage>
</organism>
<sequence length="432" mass="46962">MAAENKLRVKLGKPIPDLNAHGCLYVHQGDDQNALAVSFKRTIRVPDDGTTYHLPPNLGNFPLYNVAHYEETLPEGMMLKGGCFMPVHVREALWIRFKSTRPFAVKVLLGGINAISGEPIPETFATALRRARLLNEQKPIQDYAVIEPANHSQLWLDGIAKQNGTVAQFVAVPTGSGYSVEAQIANDDTVGGIQIMVTPIKKASFGVIQVNRLGGSSIFLKVRISHTVFKLLKAISERTEIPVEQMALLYQNRRLEKDRLLYSYGIEDKSIINLVFNLQGGGALIPAHPIPNGEMSLGVGGLIKQSILRDPHPSSAWDNDNTAMFNIQLLSADVFERVTGTAPPPSPVTAESYAAAGLPFFEIQGEQGQGVQGLFSDIKSVGQIDEGNGVGGLEKELAFPTVELDKTGQRVGFRGVDQLIADVKAWGIETAF</sequence>
<dbReference type="SUPFAM" id="SSF54236">
    <property type="entry name" value="Ubiquitin-like"/>
    <property type="match status" value="1"/>
</dbReference>
<evidence type="ECO:0000313" key="3">
    <source>
        <dbReference type="Proteomes" id="UP000235371"/>
    </source>
</evidence>
<accession>A0A2J6SF61</accession>
<dbReference type="Proteomes" id="UP000235371">
    <property type="component" value="Unassembled WGS sequence"/>
</dbReference>
<evidence type="ECO:0000259" key="1">
    <source>
        <dbReference type="PROSITE" id="PS50053"/>
    </source>
</evidence>
<dbReference type="GeneID" id="36595776"/>
<dbReference type="InterPro" id="IPR029071">
    <property type="entry name" value="Ubiquitin-like_domsf"/>
</dbReference>
<name>A0A2J6SF61_9HELO</name>
<dbReference type="Pfam" id="PF00240">
    <property type="entry name" value="ubiquitin"/>
    <property type="match status" value="1"/>
</dbReference>
<dbReference type="CDD" id="cd17039">
    <property type="entry name" value="Ubl_ubiquitin_like"/>
    <property type="match status" value="1"/>
</dbReference>
<dbReference type="STRING" id="1095630.A0A2J6SF61"/>
<dbReference type="RefSeq" id="XP_024726300.1">
    <property type="nucleotide sequence ID" value="XM_024887700.1"/>
</dbReference>
<reference evidence="2 3" key="1">
    <citation type="submission" date="2016-04" db="EMBL/GenBank/DDBJ databases">
        <title>A degradative enzymes factory behind the ericoid mycorrhizal symbiosis.</title>
        <authorList>
            <consortium name="DOE Joint Genome Institute"/>
            <person name="Martino E."/>
            <person name="Morin E."/>
            <person name="Grelet G."/>
            <person name="Kuo A."/>
            <person name="Kohler A."/>
            <person name="Daghino S."/>
            <person name="Barry K."/>
            <person name="Choi C."/>
            <person name="Cichocki N."/>
            <person name="Clum A."/>
            <person name="Copeland A."/>
            <person name="Hainaut M."/>
            <person name="Haridas S."/>
            <person name="Labutti K."/>
            <person name="Lindquist E."/>
            <person name="Lipzen A."/>
            <person name="Khouja H.-R."/>
            <person name="Murat C."/>
            <person name="Ohm R."/>
            <person name="Olson A."/>
            <person name="Spatafora J."/>
            <person name="Veneault-Fourrey C."/>
            <person name="Henrissat B."/>
            <person name="Grigoriev I."/>
            <person name="Martin F."/>
            <person name="Perotto S."/>
        </authorList>
    </citation>
    <scope>NUCLEOTIDE SEQUENCE [LARGE SCALE GENOMIC DNA]</scope>
    <source>
        <strain evidence="2 3">E</strain>
    </source>
</reference>
<dbReference type="InParanoid" id="A0A2J6SF61"/>
<dbReference type="EMBL" id="KZ613921">
    <property type="protein sequence ID" value="PMD49396.1"/>
    <property type="molecule type" value="Genomic_DNA"/>
</dbReference>
<evidence type="ECO:0000313" key="2">
    <source>
        <dbReference type="EMBL" id="PMD49396.1"/>
    </source>
</evidence>
<dbReference type="Gene3D" id="3.10.20.90">
    <property type="entry name" value="Phosphatidylinositol 3-kinase Catalytic Subunit, Chain A, domain 1"/>
    <property type="match status" value="1"/>
</dbReference>
<dbReference type="OrthoDB" id="428577at2759"/>